<dbReference type="Pfam" id="PF21103">
    <property type="entry name" value="PH1_SSRP1-like"/>
    <property type="match status" value="1"/>
</dbReference>
<feature type="compositionally biased region" description="Acidic residues" evidence="16">
    <location>
        <begin position="455"/>
        <end position="488"/>
    </location>
</feature>
<feature type="compositionally biased region" description="Basic and acidic residues" evidence="16">
    <location>
        <begin position="586"/>
        <end position="635"/>
    </location>
</feature>
<keyword evidence="12 14" id="KW-0539">Nucleus</keyword>
<dbReference type="Gene3D" id="2.30.29.30">
    <property type="entry name" value="Pleckstrin-homology domain (PH domain)/Phosphotyrosine-binding domain (PTB)"/>
    <property type="match status" value="2"/>
</dbReference>
<evidence type="ECO:0000256" key="15">
    <source>
        <dbReference type="RuleBase" id="RU364013"/>
    </source>
</evidence>
<evidence type="ECO:0000259" key="17">
    <source>
        <dbReference type="PROSITE" id="PS50118"/>
    </source>
</evidence>
<dbReference type="GO" id="GO:0006260">
    <property type="term" value="P:DNA replication"/>
    <property type="evidence" value="ECO:0007669"/>
    <property type="project" value="UniProtKB-KW"/>
</dbReference>
<dbReference type="InterPro" id="IPR009071">
    <property type="entry name" value="HMG_box_dom"/>
</dbReference>
<comment type="similarity">
    <text evidence="2 15">Belongs to the SSRP1 family.</text>
</comment>
<reference evidence="18 19" key="1">
    <citation type="submission" date="2014-07" db="EMBL/GenBank/DDBJ databases">
        <title>Genomic and transcriptomic analysis on Apis cerana provide comprehensive insights into honey bee biology.</title>
        <authorList>
            <person name="Diao Q."/>
            <person name="Sun L."/>
            <person name="Zheng H."/>
            <person name="Zheng H."/>
            <person name="Xu S."/>
            <person name="Wang S."/>
            <person name="Zeng Z."/>
            <person name="Hu F."/>
            <person name="Su S."/>
            <person name="Wu J."/>
        </authorList>
    </citation>
    <scope>NUCLEOTIDE SEQUENCE [LARGE SCALE GENOMIC DNA]</scope>
    <source>
        <tissue evidence="18">Pupae without intestine</tissue>
    </source>
</reference>
<dbReference type="FunFam" id="2.30.29.150:FF:000001">
    <property type="entry name" value="Fact complex subunit ssrp1"/>
    <property type="match status" value="1"/>
</dbReference>
<dbReference type="SMART" id="SM01287">
    <property type="entry name" value="Rtt106"/>
    <property type="match status" value="1"/>
</dbReference>
<evidence type="ECO:0000256" key="14">
    <source>
        <dbReference type="PROSITE-ProRule" id="PRU00267"/>
    </source>
</evidence>
<dbReference type="InterPro" id="IPR011993">
    <property type="entry name" value="PH-like_dom_sf"/>
</dbReference>
<dbReference type="AlphaFoldDB" id="A0A2A3ERW1"/>
<dbReference type="FunFam" id="1.10.30.10:FF:000036">
    <property type="entry name" value="high mobility group protein D"/>
    <property type="match status" value="1"/>
</dbReference>
<keyword evidence="9 14" id="KW-0238">DNA-binding</keyword>
<dbReference type="InterPro" id="IPR048985">
    <property type="entry name" value="SSRP1_C"/>
</dbReference>
<dbReference type="PANTHER" id="PTHR45849:SF1">
    <property type="entry name" value="FACT COMPLEX SUBUNIT SSRP1"/>
    <property type="match status" value="1"/>
</dbReference>
<dbReference type="PRINTS" id="PR00887">
    <property type="entry name" value="SSRCOGNITION"/>
</dbReference>
<dbReference type="CDD" id="cd13230">
    <property type="entry name" value="PH1_SSRP1-like"/>
    <property type="match status" value="1"/>
</dbReference>
<dbReference type="InterPro" id="IPR024954">
    <property type="entry name" value="SSRP1_DD"/>
</dbReference>
<evidence type="ECO:0000256" key="9">
    <source>
        <dbReference type="ARBA" id="ARBA00023125"/>
    </source>
</evidence>
<dbReference type="Pfam" id="PF03531">
    <property type="entry name" value="SSrecog"/>
    <property type="match status" value="1"/>
</dbReference>
<dbReference type="InterPro" id="IPR050454">
    <property type="entry name" value="RTT106/SSRP1_HistChap/FACT"/>
</dbReference>
<evidence type="ECO:0000256" key="4">
    <source>
        <dbReference type="ARBA" id="ARBA00022454"/>
    </source>
</evidence>
<feature type="region of interest" description="Disordered" evidence="16">
    <location>
        <begin position="452"/>
        <end position="554"/>
    </location>
</feature>
<evidence type="ECO:0000256" key="8">
    <source>
        <dbReference type="ARBA" id="ARBA00023015"/>
    </source>
</evidence>
<evidence type="ECO:0000256" key="5">
    <source>
        <dbReference type="ARBA" id="ARBA00022705"/>
    </source>
</evidence>
<proteinExistence type="inferred from homology"/>
<keyword evidence="7" id="KW-0694">RNA-binding</keyword>
<dbReference type="GO" id="GO:0006281">
    <property type="term" value="P:DNA repair"/>
    <property type="evidence" value="ECO:0007669"/>
    <property type="project" value="UniProtKB-KW"/>
</dbReference>
<dbReference type="Pfam" id="PF21092">
    <property type="entry name" value="SSRP1_C"/>
    <property type="match status" value="1"/>
</dbReference>
<keyword evidence="11 15" id="KW-0234">DNA repair</keyword>
<evidence type="ECO:0000313" key="19">
    <source>
        <dbReference type="Proteomes" id="UP000242457"/>
    </source>
</evidence>
<dbReference type="GO" id="GO:0003677">
    <property type="term" value="F:DNA binding"/>
    <property type="evidence" value="ECO:0007669"/>
    <property type="project" value="UniProtKB-UniRule"/>
</dbReference>
<evidence type="ECO:0000256" key="6">
    <source>
        <dbReference type="ARBA" id="ARBA00022763"/>
    </source>
</evidence>
<dbReference type="Pfam" id="PF17292">
    <property type="entry name" value="POB3_N"/>
    <property type="match status" value="1"/>
</dbReference>
<evidence type="ECO:0000256" key="1">
    <source>
        <dbReference type="ARBA" id="ARBA00004604"/>
    </source>
</evidence>
<dbReference type="InterPro" id="IPR038167">
    <property type="entry name" value="SSRP1_sf"/>
</dbReference>
<dbReference type="Gene3D" id="2.30.29.150">
    <property type="match status" value="1"/>
</dbReference>
<feature type="domain" description="HMG box" evidence="17">
    <location>
        <begin position="544"/>
        <end position="610"/>
    </location>
</feature>
<protein>
    <recommendedName>
        <fullName evidence="3 15">FACT complex subunit SSRP1</fullName>
    </recommendedName>
</protein>
<dbReference type="InterPro" id="IPR013719">
    <property type="entry name" value="RTT106/SPT16-like_middle_dom"/>
</dbReference>
<name>A0A2A3ERW1_APICC</name>
<evidence type="ECO:0000256" key="12">
    <source>
        <dbReference type="ARBA" id="ARBA00023242"/>
    </source>
</evidence>
<dbReference type="InterPro" id="IPR035417">
    <property type="entry name" value="SSRP1/POB3_N"/>
</dbReference>
<dbReference type="OrthoDB" id="498543at2759"/>
<feature type="DNA-binding region" description="HMG box" evidence="14">
    <location>
        <begin position="544"/>
        <end position="610"/>
    </location>
</feature>
<dbReference type="STRING" id="94128.A0A2A3ERW1"/>
<dbReference type="SUPFAM" id="SSF47095">
    <property type="entry name" value="HMG-box"/>
    <property type="match status" value="1"/>
</dbReference>
<dbReference type="CDD" id="cd13231">
    <property type="entry name" value="PH2_SSRP1-like"/>
    <property type="match status" value="1"/>
</dbReference>
<dbReference type="FunFam" id="2.30.29.220:FF:000001">
    <property type="entry name" value="FACT complex subunit SSRP1"/>
    <property type="match status" value="1"/>
</dbReference>
<evidence type="ECO:0000256" key="13">
    <source>
        <dbReference type="ARBA" id="ARBA00058159"/>
    </source>
</evidence>
<dbReference type="CDD" id="cd21994">
    <property type="entry name" value="HMG-box_SSRP1-like"/>
    <property type="match status" value="1"/>
</dbReference>
<dbReference type="Gene3D" id="2.30.29.220">
    <property type="entry name" value="Structure-specific recognition protein (SSRP1)"/>
    <property type="match status" value="1"/>
</dbReference>
<evidence type="ECO:0000256" key="3">
    <source>
        <dbReference type="ARBA" id="ARBA00016104"/>
    </source>
</evidence>
<dbReference type="InterPro" id="IPR000969">
    <property type="entry name" value="SSRP1/POB3"/>
</dbReference>
<dbReference type="EMBL" id="KZ288191">
    <property type="protein sequence ID" value="PBC34430.1"/>
    <property type="molecule type" value="Genomic_DNA"/>
</dbReference>
<keyword evidence="19" id="KW-1185">Reference proteome</keyword>
<keyword evidence="5 15" id="KW-0235">DNA replication</keyword>
<dbReference type="GO" id="GO:0003723">
    <property type="term" value="F:RNA binding"/>
    <property type="evidence" value="ECO:0007669"/>
    <property type="project" value="UniProtKB-KW"/>
</dbReference>
<feature type="compositionally biased region" description="Basic residues" evidence="16">
    <location>
        <begin position="506"/>
        <end position="521"/>
    </location>
</feature>
<gene>
    <name evidence="18" type="ORF">APICC_02604</name>
</gene>
<evidence type="ECO:0000256" key="2">
    <source>
        <dbReference type="ARBA" id="ARBA00010060"/>
    </source>
</evidence>
<comment type="subcellular location">
    <subcellularLocation>
        <location evidence="1">Nucleus</location>
        <location evidence="1">Nucleolus</location>
    </subcellularLocation>
    <subcellularLocation>
        <location evidence="15">Nucleus</location>
    </subcellularLocation>
    <subcellularLocation>
        <location evidence="15">Chromosome</location>
    </subcellularLocation>
</comment>
<feature type="compositionally biased region" description="Basic and acidic residues" evidence="16">
    <location>
        <begin position="659"/>
        <end position="684"/>
    </location>
</feature>
<dbReference type="Pfam" id="PF08512">
    <property type="entry name" value="Rttp106-like_middle"/>
    <property type="match status" value="1"/>
</dbReference>
<sequence length="729" mass="83296">MDFLEYTDVIAEVKGAMTPGRLKLTDQHLIFKNQKTGKVEQISATDMETVNYQKFIGTWGLRIFLKNGTLHRFRGFKEGDQEKIAKFFTQNYKKDMLEKELSLKGWNWGTARFNGSVLSFDVGHHTAFEIPLYDVSQCNTGKNEVTLEFHQNDDAPVSLMEMRFHIPVSDSADQDPVEAFHQQVMEKASVISVSGDAIAIFREIQCLTPRGRYDIKIFQSFFQLHGKTFDYKIPMSTVLRLFLLPHKDNRQILDPPIKQGQTRYHYLVLLFNQEEETSIELPFSEKELKEKYEDKLSKELSGPTFEVLGKVMKVIINRKLTGPGNFISHSGTLAISCSFKAAAGYLYPLERGFIYVHKPPIHIRFEEIASVNFARGGGSTRSFDFEIELTSGVVHTFSSIEKEEYGKLFDFITSKKLRVKNRGKSDKLNYDNDFGDSDQEDEPDAYLARVKAEAEERDAEENQDSEEESTDEDFNPNQDESDVAEEYDSNPNSSESENDSDVSGKSQKKEKKEKKEKKSKSAKTVSEKPRKPRKQKKEKDTNKPKRPPTAFMMWLNSARERIKAENPGIAVTEIAKKGGEMWRELKDKSEWEQKAAKAKKDYSASMKEYEASASGQKDKKEKGEKKKKENKKESPNKLMSGTSFKSKEYISDDESSSDEDNKKSEKKGSDEDSDKEKKKGDKRTAIAIYFEDDDKKVKKGKKEQSDEGSDDEPIESTPPSSEAEFKDSD</sequence>
<dbReference type="GO" id="GO:0031491">
    <property type="term" value="F:nucleosome binding"/>
    <property type="evidence" value="ECO:0007669"/>
    <property type="project" value="TreeGrafter"/>
</dbReference>
<feature type="compositionally biased region" description="Low complexity" evidence="16">
    <location>
        <begin position="489"/>
        <end position="505"/>
    </location>
</feature>
<dbReference type="InterPro" id="IPR036910">
    <property type="entry name" value="HMG_box_dom_sf"/>
</dbReference>
<dbReference type="GO" id="GO:0005730">
    <property type="term" value="C:nucleolus"/>
    <property type="evidence" value="ECO:0007669"/>
    <property type="project" value="UniProtKB-SubCell"/>
</dbReference>
<dbReference type="GO" id="GO:0035101">
    <property type="term" value="C:FACT complex"/>
    <property type="evidence" value="ECO:0007669"/>
    <property type="project" value="TreeGrafter"/>
</dbReference>
<dbReference type="InterPro" id="IPR048993">
    <property type="entry name" value="SSRP1-like_PH1"/>
</dbReference>
<keyword evidence="4 15" id="KW-0158">Chromosome</keyword>
<evidence type="ECO:0000313" key="18">
    <source>
        <dbReference type="EMBL" id="PBC34430.1"/>
    </source>
</evidence>
<evidence type="ECO:0000256" key="10">
    <source>
        <dbReference type="ARBA" id="ARBA00023163"/>
    </source>
</evidence>
<evidence type="ECO:0000256" key="7">
    <source>
        <dbReference type="ARBA" id="ARBA00022884"/>
    </source>
</evidence>
<dbReference type="PANTHER" id="PTHR45849">
    <property type="entry name" value="FACT COMPLEX SUBUNIT SSRP1"/>
    <property type="match status" value="1"/>
</dbReference>
<dbReference type="PROSITE" id="PS50118">
    <property type="entry name" value="HMG_BOX_2"/>
    <property type="match status" value="1"/>
</dbReference>
<dbReference type="SUPFAM" id="SSF50729">
    <property type="entry name" value="PH domain-like"/>
    <property type="match status" value="1"/>
</dbReference>
<evidence type="ECO:0000256" key="16">
    <source>
        <dbReference type="SAM" id="MobiDB-lite"/>
    </source>
</evidence>
<organism evidence="18 19">
    <name type="scientific">Apis cerana cerana</name>
    <name type="common">Oriental honeybee</name>
    <dbReference type="NCBI Taxonomy" id="94128"/>
    <lineage>
        <taxon>Eukaryota</taxon>
        <taxon>Metazoa</taxon>
        <taxon>Ecdysozoa</taxon>
        <taxon>Arthropoda</taxon>
        <taxon>Hexapoda</taxon>
        <taxon>Insecta</taxon>
        <taxon>Pterygota</taxon>
        <taxon>Neoptera</taxon>
        <taxon>Endopterygota</taxon>
        <taxon>Hymenoptera</taxon>
        <taxon>Apocrita</taxon>
        <taxon>Aculeata</taxon>
        <taxon>Apoidea</taxon>
        <taxon>Anthophila</taxon>
        <taxon>Apidae</taxon>
        <taxon>Apis</taxon>
    </lineage>
</organism>
<keyword evidence="8 15" id="KW-0805">Transcription regulation</keyword>
<comment type="function">
    <text evidence="13">Component of the FACT complex, a general chromatin factor that acts to reorganize nucleosomes. The FACT complex is involved in multiple processes that require DNA as a template such as mRNA elongation, DNA replication and DNA repair. During transcription elongation the FACT complex acts as a histone chaperone that both destabilizes and restores nucleosomal structure. It facilitates the passage of RNA polymerase II and transcription by promoting the dissociation of one histone H2A-H2B dimer from the nucleosome, then subsequently promotes the reestablishment of the nucleosome following the passage of RNA polymerase II. Binds specifically to single-stranded DNA and RNA with highest affinity for nucleotides G and U. The FACT complex is required for expression of Hox genes.</text>
</comment>
<feature type="region of interest" description="Disordered" evidence="16">
    <location>
        <begin position="586"/>
        <end position="729"/>
    </location>
</feature>
<dbReference type="GO" id="GO:1902275">
    <property type="term" value="P:regulation of chromatin organization"/>
    <property type="evidence" value="ECO:0007669"/>
    <property type="project" value="TreeGrafter"/>
</dbReference>
<keyword evidence="10 15" id="KW-0804">Transcription</keyword>
<keyword evidence="6 15" id="KW-0227">DNA damage</keyword>
<dbReference type="FunFam" id="2.30.29.30:FF:000098">
    <property type="entry name" value="Fact complex subunit ssrp1"/>
    <property type="match status" value="1"/>
</dbReference>
<dbReference type="Pfam" id="PF00505">
    <property type="entry name" value="HMG_box"/>
    <property type="match status" value="1"/>
</dbReference>
<dbReference type="SMART" id="SM00398">
    <property type="entry name" value="HMG"/>
    <property type="match status" value="1"/>
</dbReference>
<dbReference type="FunFam" id="2.30.29.30:FF:000119">
    <property type="entry name" value="FACT complex subunit SSRP1"/>
    <property type="match status" value="1"/>
</dbReference>
<dbReference type="Gene3D" id="1.10.30.10">
    <property type="entry name" value="High mobility group box domain"/>
    <property type="match status" value="1"/>
</dbReference>
<dbReference type="GO" id="GO:0042393">
    <property type="term" value="F:histone binding"/>
    <property type="evidence" value="ECO:0007669"/>
    <property type="project" value="TreeGrafter"/>
</dbReference>
<dbReference type="Proteomes" id="UP000242457">
    <property type="component" value="Unassembled WGS sequence"/>
</dbReference>
<evidence type="ECO:0000256" key="11">
    <source>
        <dbReference type="ARBA" id="ARBA00023204"/>
    </source>
</evidence>
<accession>A0A2A3ERW1</accession>